<feature type="transmembrane region" description="Helical" evidence="9">
    <location>
        <begin position="308"/>
        <end position="328"/>
    </location>
</feature>
<evidence type="ECO:0000256" key="3">
    <source>
        <dbReference type="ARBA" id="ARBA00022449"/>
    </source>
</evidence>
<feature type="transmembrane region" description="Helical" evidence="9">
    <location>
        <begin position="213"/>
        <end position="231"/>
    </location>
</feature>
<evidence type="ECO:0000313" key="11">
    <source>
        <dbReference type="EMBL" id="MBB4658494.1"/>
    </source>
</evidence>
<feature type="transmembrane region" description="Helical" evidence="9">
    <location>
        <begin position="41"/>
        <end position="59"/>
    </location>
</feature>
<keyword evidence="4 9" id="KW-0812">Transmembrane</keyword>
<keyword evidence="3" id="KW-0050">Antiport</keyword>
<feature type="transmembrane region" description="Helical" evidence="9">
    <location>
        <begin position="71"/>
        <end position="91"/>
    </location>
</feature>
<feature type="transmembrane region" description="Helical" evidence="9">
    <location>
        <begin position="334"/>
        <end position="353"/>
    </location>
</feature>
<evidence type="ECO:0000256" key="8">
    <source>
        <dbReference type="SAM" id="MobiDB-lite"/>
    </source>
</evidence>
<evidence type="ECO:0000256" key="6">
    <source>
        <dbReference type="ARBA" id="ARBA00023065"/>
    </source>
</evidence>
<evidence type="ECO:0000256" key="4">
    <source>
        <dbReference type="ARBA" id="ARBA00022692"/>
    </source>
</evidence>
<evidence type="ECO:0000259" key="10">
    <source>
        <dbReference type="Pfam" id="PF00999"/>
    </source>
</evidence>
<feature type="transmembrane region" description="Helical" evidence="9">
    <location>
        <begin position="251"/>
        <end position="277"/>
    </location>
</feature>
<organism evidence="11 12">
    <name type="scientific">Parvularcula dongshanensis</name>
    <dbReference type="NCBI Taxonomy" id="1173995"/>
    <lineage>
        <taxon>Bacteria</taxon>
        <taxon>Pseudomonadati</taxon>
        <taxon>Pseudomonadota</taxon>
        <taxon>Alphaproteobacteria</taxon>
        <taxon>Parvularculales</taxon>
        <taxon>Parvularculaceae</taxon>
        <taxon>Parvularcula</taxon>
    </lineage>
</organism>
<proteinExistence type="predicted"/>
<dbReference type="InterPro" id="IPR006153">
    <property type="entry name" value="Cation/H_exchanger_TM"/>
</dbReference>
<dbReference type="RefSeq" id="WP_183816365.1">
    <property type="nucleotide sequence ID" value="NZ_JACHOB010000001.1"/>
</dbReference>
<dbReference type="PANTHER" id="PTHR32507:SF8">
    <property type="entry name" value="CNH1P"/>
    <property type="match status" value="1"/>
</dbReference>
<evidence type="ECO:0000256" key="9">
    <source>
        <dbReference type="SAM" id="Phobius"/>
    </source>
</evidence>
<gene>
    <name evidence="11" type="ORF">GGQ59_000994</name>
</gene>
<dbReference type="Pfam" id="PF00999">
    <property type="entry name" value="Na_H_Exchanger"/>
    <property type="match status" value="1"/>
</dbReference>
<evidence type="ECO:0000256" key="7">
    <source>
        <dbReference type="ARBA" id="ARBA00023136"/>
    </source>
</evidence>
<evidence type="ECO:0000256" key="1">
    <source>
        <dbReference type="ARBA" id="ARBA00004651"/>
    </source>
</evidence>
<sequence>MPDFLSVDARDVFYVVGGAAFFGLTFLPILQQSKFVSVPALYVLVGALIALSPFALPFLDPRDGGLELTVIEHASELIVIVSLAGAGLAVDRPMGLHAWGATWRLLSIAMPLTILALIFLGLGLIGLPIATAILLAACLAPTDPVLARSVQVGSPGSGEEHEVEVALTAEAGLNDGLAFPFVYLAIGFAALGAEATIGRYAETELLHWIGFDLVYRVLAGILVGIAVGWSLSRIVYSPVGDAEQEENNSGLTVMGATFLAYGLTELLSGYGFLAVFVSARAARHYARVHHKDGYEEQPHHYADQTEGLLMALLLLWFGALLATDTLSAARWQEWVFAGLLVFAIRPAAGMIALIGHRTRPIERGVTAFFGIRGMGSIFYLAYAQNHEAFPGIDVAWRVAALAILISVVVHGATAALVMQETKERTMKPADRKRGEPLEAQSARASSSA</sequence>
<feature type="domain" description="Cation/H+ exchanger transmembrane" evidence="10">
    <location>
        <begin position="24"/>
        <end position="418"/>
    </location>
</feature>
<dbReference type="AlphaFoldDB" id="A0A840I2N9"/>
<feature type="transmembrane region" description="Helical" evidence="9">
    <location>
        <begin position="181"/>
        <end position="201"/>
    </location>
</feature>
<reference evidence="11 12" key="1">
    <citation type="submission" date="2020-08" db="EMBL/GenBank/DDBJ databases">
        <title>Genomic Encyclopedia of Type Strains, Phase IV (KMG-IV): sequencing the most valuable type-strain genomes for metagenomic binning, comparative biology and taxonomic classification.</title>
        <authorList>
            <person name="Goeker M."/>
        </authorList>
    </citation>
    <scope>NUCLEOTIDE SEQUENCE [LARGE SCALE GENOMIC DNA]</scope>
    <source>
        <strain evidence="11 12">DSM 102850</strain>
    </source>
</reference>
<evidence type="ECO:0000256" key="5">
    <source>
        <dbReference type="ARBA" id="ARBA00022989"/>
    </source>
</evidence>
<feature type="region of interest" description="Disordered" evidence="8">
    <location>
        <begin position="423"/>
        <end position="448"/>
    </location>
</feature>
<name>A0A840I2N9_9PROT</name>
<keyword evidence="5 9" id="KW-1133">Transmembrane helix</keyword>
<keyword evidence="6" id="KW-0406">Ion transport</keyword>
<dbReference type="EMBL" id="JACHOB010000001">
    <property type="protein sequence ID" value="MBB4658494.1"/>
    <property type="molecule type" value="Genomic_DNA"/>
</dbReference>
<keyword evidence="12" id="KW-1185">Reference proteome</keyword>
<protein>
    <submittedName>
        <fullName evidence="11">NhaP-type Na+/H+ or K+/H+ antiporter</fullName>
    </submittedName>
</protein>
<keyword evidence="7 9" id="KW-0472">Membrane</keyword>
<keyword evidence="2" id="KW-0813">Transport</keyword>
<evidence type="ECO:0000256" key="2">
    <source>
        <dbReference type="ARBA" id="ARBA00022448"/>
    </source>
</evidence>
<comment type="subcellular location">
    <subcellularLocation>
        <location evidence="1">Cell membrane</location>
        <topology evidence="1">Multi-pass membrane protein</topology>
    </subcellularLocation>
</comment>
<dbReference type="GO" id="GO:0005886">
    <property type="term" value="C:plasma membrane"/>
    <property type="evidence" value="ECO:0007669"/>
    <property type="project" value="UniProtKB-SubCell"/>
</dbReference>
<accession>A0A840I2N9</accession>
<feature type="transmembrane region" description="Helical" evidence="9">
    <location>
        <begin position="112"/>
        <end position="137"/>
    </location>
</feature>
<evidence type="ECO:0000313" key="12">
    <source>
        <dbReference type="Proteomes" id="UP000563524"/>
    </source>
</evidence>
<feature type="transmembrane region" description="Helical" evidence="9">
    <location>
        <begin position="394"/>
        <end position="417"/>
    </location>
</feature>
<dbReference type="GO" id="GO:0015297">
    <property type="term" value="F:antiporter activity"/>
    <property type="evidence" value="ECO:0007669"/>
    <property type="project" value="UniProtKB-KW"/>
</dbReference>
<dbReference type="Proteomes" id="UP000563524">
    <property type="component" value="Unassembled WGS sequence"/>
</dbReference>
<feature type="transmembrane region" description="Helical" evidence="9">
    <location>
        <begin position="365"/>
        <end position="382"/>
    </location>
</feature>
<dbReference type="GO" id="GO:1902600">
    <property type="term" value="P:proton transmembrane transport"/>
    <property type="evidence" value="ECO:0007669"/>
    <property type="project" value="InterPro"/>
</dbReference>
<comment type="caution">
    <text evidence="11">The sequence shown here is derived from an EMBL/GenBank/DDBJ whole genome shotgun (WGS) entry which is preliminary data.</text>
</comment>
<dbReference type="PANTHER" id="PTHR32507">
    <property type="entry name" value="NA(+)/H(+) ANTIPORTER 1"/>
    <property type="match status" value="1"/>
</dbReference>
<feature type="compositionally biased region" description="Basic and acidic residues" evidence="8">
    <location>
        <begin position="423"/>
        <end position="436"/>
    </location>
</feature>
<feature type="transmembrane region" description="Helical" evidence="9">
    <location>
        <begin position="12"/>
        <end position="29"/>
    </location>
</feature>